<dbReference type="SUPFAM" id="SSF160104">
    <property type="entry name" value="Acetoacetate decarboxylase-like"/>
    <property type="match status" value="1"/>
</dbReference>
<dbReference type="InterPro" id="IPR023375">
    <property type="entry name" value="ADC_dom_sf"/>
</dbReference>
<dbReference type="EMBL" id="JBHUKR010000019">
    <property type="protein sequence ID" value="MFD2420476.1"/>
    <property type="molecule type" value="Genomic_DNA"/>
</dbReference>
<keyword evidence="2" id="KW-1185">Reference proteome</keyword>
<dbReference type="Proteomes" id="UP001597417">
    <property type="component" value="Unassembled WGS sequence"/>
</dbReference>
<reference evidence="2" key="1">
    <citation type="journal article" date="2019" name="Int. J. Syst. Evol. Microbiol.">
        <title>The Global Catalogue of Microorganisms (GCM) 10K type strain sequencing project: providing services to taxonomists for standard genome sequencing and annotation.</title>
        <authorList>
            <consortium name="The Broad Institute Genomics Platform"/>
            <consortium name="The Broad Institute Genome Sequencing Center for Infectious Disease"/>
            <person name="Wu L."/>
            <person name="Ma J."/>
        </authorList>
    </citation>
    <scope>NUCLEOTIDE SEQUENCE [LARGE SCALE GENOMIC DNA]</scope>
    <source>
        <strain evidence="2">CGMCC 4.7645</strain>
    </source>
</reference>
<organism evidence="1 2">
    <name type="scientific">Amycolatopsis pigmentata</name>
    <dbReference type="NCBI Taxonomy" id="450801"/>
    <lineage>
        <taxon>Bacteria</taxon>
        <taxon>Bacillati</taxon>
        <taxon>Actinomycetota</taxon>
        <taxon>Actinomycetes</taxon>
        <taxon>Pseudonocardiales</taxon>
        <taxon>Pseudonocardiaceae</taxon>
        <taxon>Amycolatopsis</taxon>
    </lineage>
</organism>
<dbReference type="InterPro" id="IPR018644">
    <property type="entry name" value="DUF2071"/>
</dbReference>
<proteinExistence type="predicted"/>
<accession>A0ABW5G2V7</accession>
<sequence length="257" mass="29088">MIPEAVTQLSPRPVRRATLLQNWNDVTFLHWPVDPARVTKFFPDGTWPDTADGVTYVGLVLFKMERVRLPGEPGLPYLRTFCETNVRLYSVDKSGRRGVVFRSLDAERLPPVLVGRFGARLPYSWSKMRLSRRRDNVAYTSQRRWFGARSASARALVSVRERLGDPSPLEHFLTARWGLHVRWRGRTVYLPNEHGEWPLHRAKLLALDENLVEAAGIARPAGPPVSVLYSPGVTVRFGFPAVEVAETFSGLTAKCLR</sequence>
<dbReference type="RefSeq" id="WP_378268551.1">
    <property type="nucleotide sequence ID" value="NZ_JBHUKR010000019.1"/>
</dbReference>
<dbReference type="Pfam" id="PF09844">
    <property type="entry name" value="DUF2071"/>
    <property type="match status" value="1"/>
</dbReference>
<dbReference type="PANTHER" id="PTHR39186:SF1">
    <property type="entry name" value="DUF2071 DOMAIN-CONTAINING PROTEIN"/>
    <property type="match status" value="1"/>
</dbReference>
<evidence type="ECO:0000313" key="2">
    <source>
        <dbReference type="Proteomes" id="UP001597417"/>
    </source>
</evidence>
<evidence type="ECO:0000313" key="1">
    <source>
        <dbReference type="EMBL" id="MFD2420476.1"/>
    </source>
</evidence>
<protein>
    <submittedName>
        <fullName evidence="1">YqjF family protein</fullName>
    </submittedName>
</protein>
<gene>
    <name evidence="1" type="ORF">ACFSXZ_29530</name>
</gene>
<comment type="caution">
    <text evidence="1">The sequence shown here is derived from an EMBL/GenBank/DDBJ whole genome shotgun (WGS) entry which is preliminary data.</text>
</comment>
<name>A0ABW5G2V7_9PSEU</name>
<dbReference type="PANTHER" id="PTHR39186">
    <property type="entry name" value="DUF2071 FAMILY PROTEIN"/>
    <property type="match status" value="1"/>
</dbReference>